<dbReference type="GO" id="GO:0004672">
    <property type="term" value="F:protein kinase activity"/>
    <property type="evidence" value="ECO:0007669"/>
    <property type="project" value="InterPro"/>
</dbReference>
<dbReference type="OrthoDB" id="310217at2759"/>
<reference evidence="2" key="1">
    <citation type="submission" date="2020-06" db="EMBL/GenBank/DDBJ databases">
        <authorList>
            <person name="Onetto C."/>
        </authorList>
    </citation>
    <scope>NUCLEOTIDE SEQUENCE</scope>
</reference>
<dbReference type="PANTHER" id="PTHR44305:SF24">
    <property type="entry name" value="TYROSINE-PROTEIN KINASE C03B1.5-RELATED"/>
    <property type="match status" value="1"/>
</dbReference>
<dbReference type="SMART" id="SM00220">
    <property type="entry name" value="S_TKc"/>
    <property type="match status" value="1"/>
</dbReference>
<accession>A0A9N8PB64</accession>
<dbReference type="PROSITE" id="PS50011">
    <property type="entry name" value="PROTEIN_KINASE_DOM"/>
    <property type="match status" value="1"/>
</dbReference>
<evidence type="ECO:0000313" key="3">
    <source>
        <dbReference type="Proteomes" id="UP000714618"/>
    </source>
</evidence>
<protein>
    <recommendedName>
        <fullName evidence="1">Protein kinase domain-containing protein</fullName>
    </recommendedName>
</protein>
<dbReference type="Gene3D" id="1.10.510.10">
    <property type="entry name" value="Transferase(Phosphotransferase) domain 1"/>
    <property type="match status" value="1"/>
</dbReference>
<dbReference type="Pfam" id="PF00069">
    <property type="entry name" value="Pkinase"/>
    <property type="match status" value="1"/>
</dbReference>
<dbReference type="Proteomes" id="UP000714618">
    <property type="component" value="Unassembled WGS sequence"/>
</dbReference>
<keyword evidence="3" id="KW-1185">Reference proteome</keyword>
<dbReference type="SUPFAM" id="SSF56112">
    <property type="entry name" value="Protein kinase-like (PK-like)"/>
    <property type="match status" value="1"/>
</dbReference>
<name>A0A9N8PB64_9PEZI</name>
<gene>
    <name evidence="2" type="ORF">AWRI4233_LOCUS1690</name>
</gene>
<dbReference type="InterPro" id="IPR000719">
    <property type="entry name" value="Prot_kinase_dom"/>
</dbReference>
<feature type="domain" description="Protein kinase" evidence="1">
    <location>
        <begin position="35"/>
        <end position="392"/>
    </location>
</feature>
<dbReference type="InterPro" id="IPR011009">
    <property type="entry name" value="Kinase-like_dom_sf"/>
</dbReference>
<evidence type="ECO:0000313" key="2">
    <source>
        <dbReference type="EMBL" id="CAD0088407.1"/>
    </source>
</evidence>
<dbReference type="PANTHER" id="PTHR44305">
    <property type="entry name" value="SI:DKEY-192D15.2-RELATED"/>
    <property type="match status" value="1"/>
</dbReference>
<evidence type="ECO:0000259" key="1">
    <source>
        <dbReference type="PROSITE" id="PS50011"/>
    </source>
</evidence>
<comment type="caution">
    <text evidence="2">The sequence shown here is derived from an EMBL/GenBank/DDBJ whole genome shotgun (WGS) entry which is preliminary data.</text>
</comment>
<sequence>MAHIVNPSQIAAIHRDGENLEKIKQPPNPPPNTQWIGGYKIGVGSFGVATLWVLIDCSTRRAINHAVIKDSFEPETHSTREEGLYEGIWYQLAQKGMDFGVDPAYKNSIIPFADREVRFLKEAYLQGMMTVPDSSEEIYCNPLWGYARKELENPYSREHNHWRLYMPLYDYGDLEGLIRAHFFISRGIPEPFIWHTLICLMKGAVQLEEQARSRLDYTDSDVIVVFDIKPGNILLAPPDNRKSFPIYPRPHFADLGGGNLTNKDDWDNKVHEQSFSYTPGYIAPEMWRPPPGPRLLPNHVLRGTPTNVWQIGRLAEHMMKLCDRLPDIVYQSGRQESDMTPQIIGWQGTLPGQNYSMPLKKMVARLLQFDPEKRPSPQKFLEVVDKPGLAFFKGMDSFGSDAWFLDQQQRRAAAGPTPKPTNLNEDIAARDAQEEAKRRLTKARPYLRAWGSSRASEFASLGVFPPEELEVMYTNEANWWATDPQDLVYANGGLVYPLPKATEDTIDIDKMKLDDESSSAHIR</sequence>
<dbReference type="InterPro" id="IPR053083">
    <property type="entry name" value="TF_kinase-domain_protein"/>
</dbReference>
<dbReference type="GO" id="GO:0005524">
    <property type="term" value="F:ATP binding"/>
    <property type="evidence" value="ECO:0007669"/>
    <property type="project" value="InterPro"/>
</dbReference>
<dbReference type="EMBL" id="CAIJEO010000003">
    <property type="protein sequence ID" value="CAD0088407.1"/>
    <property type="molecule type" value="Genomic_DNA"/>
</dbReference>
<organism evidence="2 3">
    <name type="scientific">Aureobasidium mustum</name>
    <dbReference type="NCBI Taxonomy" id="2773714"/>
    <lineage>
        <taxon>Eukaryota</taxon>
        <taxon>Fungi</taxon>
        <taxon>Dikarya</taxon>
        <taxon>Ascomycota</taxon>
        <taxon>Pezizomycotina</taxon>
        <taxon>Dothideomycetes</taxon>
        <taxon>Dothideomycetidae</taxon>
        <taxon>Dothideales</taxon>
        <taxon>Saccotheciaceae</taxon>
        <taxon>Aureobasidium</taxon>
    </lineage>
</organism>
<proteinExistence type="predicted"/>
<dbReference type="AlphaFoldDB" id="A0A9N8PB64"/>